<gene>
    <name evidence="10 12" type="primary">recC</name>
    <name evidence="12" type="ORF">GCM10011379_06550</name>
</gene>
<dbReference type="Gene3D" id="3.40.50.10930">
    <property type="match status" value="1"/>
</dbReference>
<evidence type="ECO:0000313" key="13">
    <source>
        <dbReference type="Proteomes" id="UP000627292"/>
    </source>
</evidence>
<dbReference type="RefSeq" id="WP_188950541.1">
    <property type="nucleotide sequence ID" value="NZ_BMIB01000001.1"/>
</dbReference>
<keyword evidence="5 10" id="KW-0347">Helicase</keyword>
<keyword evidence="9 10" id="KW-0234">DNA repair</keyword>
<dbReference type="PIRSF" id="PIRSF000980">
    <property type="entry name" value="RecC"/>
    <property type="match status" value="1"/>
</dbReference>
<evidence type="ECO:0000256" key="2">
    <source>
        <dbReference type="ARBA" id="ARBA00022741"/>
    </source>
</evidence>
<evidence type="ECO:0000256" key="5">
    <source>
        <dbReference type="ARBA" id="ARBA00022806"/>
    </source>
</evidence>
<comment type="caution">
    <text evidence="12">The sequence shown here is derived from an EMBL/GenBank/DDBJ whole genome shotgun (WGS) entry which is preliminary data.</text>
</comment>
<keyword evidence="8 10" id="KW-0238">DNA-binding</keyword>
<dbReference type="InterPro" id="IPR041500">
    <property type="entry name" value="RecC_C"/>
</dbReference>
<dbReference type="GO" id="GO:0005524">
    <property type="term" value="F:ATP binding"/>
    <property type="evidence" value="ECO:0007669"/>
    <property type="project" value="UniProtKB-UniRule"/>
</dbReference>
<dbReference type="InterPro" id="IPR027417">
    <property type="entry name" value="P-loop_NTPase"/>
</dbReference>
<dbReference type="EMBL" id="BMIB01000001">
    <property type="protein sequence ID" value="GGH59603.1"/>
    <property type="molecule type" value="Genomic_DNA"/>
</dbReference>
<accession>A0A917IQC0</accession>
<dbReference type="PANTHER" id="PTHR30591">
    <property type="entry name" value="RECBCD ENZYME SUBUNIT RECC"/>
    <property type="match status" value="1"/>
</dbReference>
<comment type="function">
    <text evidence="10">A helicase/nuclease that prepares dsDNA breaks (DSB) for recombinational DNA repair. Binds to DSBs and unwinds DNA via a highly rapid and processive ATP-dependent bidirectional helicase activity. Unwinds dsDNA until it encounters a Chi (crossover hotspot instigator) sequence from the 3' direction. Cuts ssDNA a few nucleotides 3' to the Chi site. The properties and activities of the enzyme are changed at Chi. The Chi-altered holoenzyme produces a long 3'-ssDNA overhang and facilitates RecA-binding to the ssDNA for homologous DNA recombination and repair. Holoenzyme degrades any linearized DNA that is unable to undergo homologous recombination. In the holoenzyme this subunit recognizes the wild-type Chi sequence, and when added to isolated RecB increases its ATP-dependent helicase processivity.</text>
</comment>
<dbReference type="GO" id="GO:0003678">
    <property type="term" value="F:DNA helicase activity"/>
    <property type="evidence" value="ECO:0007669"/>
    <property type="project" value="UniProtKB-UniRule"/>
</dbReference>
<dbReference type="Gene3D" id="1.10.10.160">
    <property type="match status" value="1"/>
</dbReference>
<evidence type="ECO:0000256" key="1">
    <source>
        <dbReference type="ARBA" id="ARBA00022722"/>
    </source>
</evidence>
<dbReference type="Proteomes" id="UP000627292">
    <property type="component" value="Unassembled WGS sequence"/>
</dbReference>
<comment type="subunit">
    <text evidence="10">Heterotrimer of RecB, RecC and RecD. All subunits contribute to DNA-binding.</text>
</comment>
<dbReference type="InterPro" id="IPR006697">
    <property type="entry name" value="RecC"/>
</dbReference>
<dbReference type="HAMAP" id="MF_01486">
    <property type="entry name" value="RecC"/>
    <property type="match status" value="1"/>
</dbReference>
<dbReference type="Gene3D" id="3.40.50.300">
    <property type="entry name" value="P-loop containing nucleotide triphosphate hydrolases"/>
    <property type="match status" value="2"/>
</dbReference>
<comment type="miscellaneous">
    <text evidence="10">In the RecBCD complex, RecB has a slow 3'-5' helicase, an exonuclease activity and loads RecA onto ssDNA, RecD has a fast 5'-3' helicase activity, while RecC stimulates the ATPase and processivity of the RecB helicase and contributes to recognition of the Chi site.</text>
</comment>
<evidence type="ECO:0000256" key="3">
    <source>
        <dbReference type="ARBA" id="ARBA00022763"/>
    </source>
</evidence>
<keyword evidence="13" id="KW-1185">Reference proteome</keyword>
<dbReference type="InterPro" id="IPR013986">
    <property type="entry name" value="DExx_box_DNA_helicase_dom_sf"/>
</dbReference>
<dbReference type="GO" id="GO:0003677">
    <property type="term" value="F:DNA binding"/>
    <property type="evidence" value="ECO:0007669"/>
    <property type="project" value="UniProtKB-UniRule"/>
</dbReference>
<proteinExistence type="inferred from homology"/>
<dbReference type="InterPro" id="IPR011335">
    <property type="entry name" value="Restrct_endonuc-II-like"/>
</dbReference>
<evidence type="ECO:0000256" key="7">
    <source>
        <dbReference type="ARBA" id="ARBA00022840"/>
    </source>
</evidence>
<dbReference type="AlphaFoldDB" id="A0A917IQC0"/>
<keyword evidence="1 10" id="KW-0540">Nuclease</keyword>
<sequence>MALFVKVSNSLERLSQQLSHTLQQSQTGVFEPYTIVTQTEGMNNWLRQQLAAQMGIAANCRFVKPNDLIYNVYYLLGGSHSEILSAQTLSWLLYNLLGEPDFARRFPAIAGYFTTGADREVKRMALAEKVADLFDQYQIYRPEMIMQWNQSDVKIAEEDAWQQYLWVNAKQASNHTLPDKTVVGQYILEALQNVAQQKTLRHRMKAVHLFGLSIITAYHMHILLKLSEVTDVHFHMINPAPTVYWLDDRSEKQLARWRQKGRFTEAEITGNPLLNSWGTVVKDTFSMFFTHDAFINAYDDADIVPPVPDSLLHKLQHDIFNAAAGEARNVLTAGDIQDGSLTINSCYTVAREVEALYNYLVYLADQKEKNLSPRDIVVMVSDINVYAPYIKAVFANAPYRFRYTIADESYADNDSLLNALYAVLQLSEESCTAEDVVQLLDSSYVRKRFAISDPMLIRQVVTQANIRYGIEGRETDETFLVSWRYGLKRILFGICMSGEEEYGEGTYSFYPVDRMEGREAQEIIRFCHFVEMLIQVVEDKKRSRSVAGWVSYIEFVLHNLVYEAQEEAEEEYVQVIQQLTAYNLVNEYMRDNISYAVFSHSFLQTLGSTTRSGLFVNGGITFCSLIPMRSIPFKVVAVLGMGYNQFPRREQTVHFNLMEKNRQRGDRNIKENDKHLLLETVLSAREYLYISYIGQSAKDNTTVPASALIDELVEYIESGAEEPEKVKQQLITLQPLQSFSIRYNRQNTRLYNYLTMAPAEKKVMTVADKAIAEISFEEIMLDDLVYFFRHPFRVYYNKVLGIYYRNEQVLLKENELFTLNTLQQWTLKNKLLQLPEGEQEQLKKRLVKTGGLPLKNMADVQWQQLNETVAQTRSLYRNCTKGAGEQKVDILLPCSGGSVLKGTISEVFDGTLVQVSWSKNERKYLMDAYIRYLAGIAAGVLNGMCFISGAKENKVFEAAPLAKEEAMQRLNQLVEVYRSGFTRIVPFYPDFAISPHELETLDEPGFHKKVKDALDNGFFERKDDPYLMPEYDKGFFHSPGIMEEYKTIARLLIAPLASVFPGYPFK</sequence>
<comment type="similarity">
    <text evidence="10">Belongs to the RecC family.</text>
</comment>
<evidence type="ECO:0000256" key="6">
    <source>
        <dbReference type="ARBA" id="ARBA00022839"/>
    </source>
</evidence>
<evidence type="ECO:0000259" key="11">
    <source>
        <dbReference type="Pfam" id="PF17946"/>
    </source>
</evidence>
<evidence type="ECO:0000313" key="12">
    <source>
        <dbReference type="EMBL" id="GGH59603.1"/>
    </source>
</evidence>
<keyword evidence="2 10" id="KW-0547">Nucleotide-binding</keyword>
<dbReference type="GO" id="GO:0000724">
    <property type="term" value="P:double-strand break repair via homologous recombination"/>
    <property type="evidence" value="ECO:0007669"/>
    <property type="project" value="UniProtKB-UniRule"/>
</dbReference>
<dbReference type="Gene3D" id="1.10.10.990">
    <property type="match status" value="1"/>
</dbReference>
<evidence type="ECO:0000256" key="8">
    <source>
        <dbReference type="ARBA" id="ARBA00023125"/>
    </source>
</evidence>
<keyword evidence="6 10" id="KW-0269">Exonuclease</keyword>
<dbReference type="SUPFAM" id="SSF52980">
    <property type="entry name" value="Restriction endonuclease-like"/>
    <property type="match status" value="1"/>
</dbReference>
<dbReference type="NCBIfam" id="TIGR01450">
    <property type="entry name" value="recC"/>
    <property type="match status" value="1"/>
</dbReference>
<dbReference type="SUPFAM" id="SSF52540">
    <property type="entry name" value="P-loop containing nucleoside triphosphate hydrolases"/>
    <property type="match status" value="2"/>
</dbReference>
<name>A0A917IQC0_9BACT</name>
<evidence type="ECO:0000256" key="4">
    <source>
        <dbReference type="ARBA" id="ARBA00022801"/>
    </source>
</evidence>
<evidence type="ECO:0000256" key="10">
    <source>
        <dbReference type="HAMAP-Rule" id="MF_01486"/>
    </source>
</evidence>
<organism evidence="12 13">
    <name type="scientific">Filimonas zeae</name>
    <dbReference type="NCBI Taxonomy" id="1737353"/>
    <lineage>
        <taxon>Bacteria</taxon>
        <taxon>Pseudomonadati</taxon>
        <taxon>Bacteroidota</taxon>
        <taxon>Chitinophagia</taxon>
        <taxon>Chitinophagales</taxon>
        <taxon>Chitinophagaceae</taxon>
        <taxon>Filimonas</taxon>
    </lineage>
</organism>
<evidence type="ECO:0000256" key="9">
    <source>
        <dbReference type="ARBA" id="ARBA00023204"/>
    </source>
</evidence>
<dbReference type="GO" id="GO:0008854">
    <property type="term" value="F:exodeoxyribonuclease V activity"/>
    <property type="evidence" value="ECO:0007669"/>
    <property type="project" value="InterPro"/>
</dbReference>
<feature type="domain" description="RecC C-terminal" evidence="11">
    <location>
        <begin position="777"/>
        <end position="993"/>
    </location>
</feature>
<reference evidence="12" key="2">
    <citation type="submission" date="2020-09" db="EMBL/GenBank/DDBJ databases">
        <authorList>
            <person name="Sun Q."/>
            <person name="Zhou Y."/>
        </authorList>
    </citation>
    <scope>NUCLEOTIDE SEQUENCE</scope>
    <source>
        <strain evidence="12">CGMCC 1.15290</strain>
    </source>
</reference>
<reference evidence="12" key="1">
    <citation type="journal article" date="2014" name="Int. J. Syst. Evol. Microbiol.">
        <title>Complete genome sequence of Corynebacterium casei LMG S-19264T (=DSM 44701T), isolated from a smear-ripened cheese.</title>
        <authorList>
            <consortium name="US DOE Joint Genome Institute (JGI-PGF)"/>
            <person name="Walter F."/>
            <person name="Albersmeier A."/>
            <person name="Kalinowski J."/>
            <person name="Ruckert C."/>
        </authorList>
    </citation>
    <scope>NUCLEOTIDE SEQUENCE</scope>
    <source>
        <strain evidence="12">CGMCC 1.15290</strain>
    </source>
</reference>
<keyword evidence="7 10" id="KW-0067">ATP-binding</keyword>
<dbReference type="Pfam" id="PF04257">
    <property type="entry name" value="Exonuc_V_gamma"/>
    <property type="match status" value="1"/>
</dbReference>
<protein>
    <recommendedName>
        <fullName evidence="10">RecBCD enzyme subunit RecC</fullName>
    </recommendedName>
    <alternativeName>
        <fullName evidence="10">Exonuclease V subunit RecC</fullName>
        <shortName evidence="10">ExoV subunit RecC</shortName>
    </alternativeName>
    <alternativeName>
        <fullName evidence="10">Helicase/nuclease RecBCD subunit RecC</fullName>
    </alternativeName>
</protein>
<keyword evidence="4 10" id="KW-0378">Hydrolase</keyword>
<dbReference type="PANTHER" id="PTHR30591:SF1">
    <property type="entry name" value="RECBCD ENZYME SUBUNIT RECC"/>
    <property type="match status" value="1"/>
</dbReference>
<dbReference type="Pfam" id="PF17946">
    <property type="entry name" value="RecC_C"/>
    <property type="match status" value="1"/>
</dbReference>
<dbReference type="GO" id="GO:0009338">
    <property type="term" value="C:exodeoxyribonuclease V complex"/>
    <property type="evidence" value="ECO:0007669"/>
    <property type="project" value="InterPro"/>
</dbReference>
<keyword evidence="3 10" id="KW-0227">DNA damage</keyword>